<dbReference type="Proteomes" id="UP001283341">
    <property type="component" value="Unassembled WGS sequence"/>
</dbReference>
<dbReference type="InterPro" id="IPR025676">
    <property type="entry name" value="Clr5_dom"/>
</dbReference>
<dbReference type="AlphaFoldDB" id="A0AAE0MB53"/>
<evidence type="ECO:0000259" key="2">
    <source>
        <dbReference type="Pfam" id="PF14420"/>
    </source>
</evidence>
<dbReference type="PANTHER" id="PTHR38788">
    <property type="entry name" value="CLR5 DOMAIN-CONTAINING PROTEIN"/>
    <property type="match status" value="1"/>
</dbReference>
<sequence>MELPALAPRRPNCPVTSNESTPAPPLSHTAQEWTAMYPEIKRLYVHERRRLQYVMRYMEREHGFKATQQMYKKRFAKWGFQKNSKARNTPPQSTTGKRENEAASRDKPNQLGTLVPVPILDHHNYLSIRFLTSVRTWAVSFFESVKSTTNLNTTGIIPPQQQWPPTAQAWWSAKSGETGFTFKLVIDLLNRGHGDLAGRMARKAFLLLEDILSLEGPALAWNLLDIMHNMVMLRQTQLFQMLVAHLVALAESRMLLGGTMHPLIMILRSLGGFITAGRTDDPAMISSLLERAWVLNAEIVFENFDPRLIMVYSRMDWESCSIDPPRALFGTTGKWIAQIRAGHITPLPEVKATKEFPPVSRTNATTMDGKNMLQMLLAPRTDASPPRDYERLRSTSIATLRERSKSLLSNNQTQTFNNDTTALLGMLASLVTDEVLEHAPRNIVSTGVPRIHAGNVACVIRTLLNLGHVEGKEPLKDTIEKTRIIVALREYAQGETDPQVIREMWALRDALVSAGEYEEAEGLEREIKRRVGKYIEEIPRGSAHT</sequence>
<reference evidence="3" key="2">
    <citation type="submission" date="2023-06" db="EMBL/GenBank/DDBJ databases">
        <authorList>
            <consortium name="Lawrence Berkeley National Laboratory"/>
            <person name="Haridas S."/>
            <person name="Hensen N."/>
            <person name="Bonometti L."/>
            <person name="Westerberg I."/>
            <person name="Brannstrom I.O."/>
            <person name="Guillou S."/>
            <person name="Cros-Aarteil S."/>
            <person name="Calhoun S."/>
            <person name="Kuo A."/>
            <person name="Mondo S."/>
            <person name="Pangilinan J."/>
            <person name="Riley R."/>
            <person name="Labutti K."/>
            <person name="Andreopoulos B."/>
            <person name="Lipzen A."/>
            <person name="Chen C."/>
            <person name="Yanf M."/>
            <person name="Daum C."/>
            <person name="Ng V."/>
            <person name="Clum A."/>
            <person name="Steindorff A."/>
            <person name="Ohm R."/>
            <person name="Martin F."/>
            <person name="Silar P."/>
            <person name="Natvig D."/>
            <person name="Lalanne C."/>
            <person name="Gautier V."/>
            <person name="Ament-Velasquez S.L."/>
            <person name="Kruys A."/>
            <person name="Hutchinson M.I."/>
            <person name="Powell A.J."/>
            <person name="Barry K."/>
            <person name="Miller A.N."/>
            <person name="Grigoriev I.V."/>
            <person name="Debuchy R."/>
            <person name="Gladieux P."/>
            <person name="Thoren M.H."/>
            <person name="Johannesson H."/>
        </authorList>
    </citation>
    <scope>NUCLEOTIDE SEQUENCE</scope>
    <source>
        <strain evidence="3">CBS 118394</strain>
    </source>
</reference>
<dbReference type="EMBL" id="JAUEDM010000002">
    <property type="protein sequence ID" value="KAK3326131.1"/>
    <property type="molecule type" value="Genomic_DNA"/>
</dbReference>
<reference evidence="3" key="1">
    <citation type="journal article" date="2023" name="Mol. Phylogenet. Evol.">
        <title>Genome-scale phylogeny and comparative genomics of the fungal order Sordariales.</title>
        <authorList>
            <person name="Hensen N."/>
            <person name="Bonometti L."/>
            <person name="Westerberg I."/>
            <person name="Brannstrom I.O."/>
            <person name="Guillou S."/>
            <person name="Cros-Aarteil S."/>
            <person name="Calhoun S."/>
            <person name="Haridas S."/>
            <person name="Kuo A."/>
            <person name="Mondo S."/>
            <person name="Pangilinan J."/>
            <person name="Riley R."/>
            <person name="LaButti K."/>
            <person name="Andreopoulos B."/>
            <person name="Lipzen A."/>
            <person name="Chen C."/>
            <person name="Yan M."/>
            <person name="Daum C."/>
            <person name="Ng V."/>
            <person name="Clum A."/>
            <person name="Steindorff A."/>
            <person name="Ohm R.A."/>
            <person name="Martin F."/>
            <person name="Silar P."/>
            <person name="Natvig D.O."/>
            <person name="Lalanne C."/>
            <person name="Gautier V."/>
            <person name="Ament-Velasquez S.L."/>
            <person name="Kruys A."/>
            <person name="Hutchinson M.I."/>
            <person name="Powell A.J."/>
            <person name="Barry K."/>
            <person name="Miller A.N."/>
            <person name="Grigoriev I.V."/>
            <person name="Debuchy R."/>
            <person name="Gladieux P."/>
            <person name="Hiltunen Thoren M."/>
            <person name="Johannesson H."/>
        </authorList>
    </citation>
    <scope>NUCLEOTIDE SEQUENCE</scope>
    <source>
        <strain evidence="3">CBS 118394</strain>
    </source>
</reference>
<dbReference type="PANTHER" id="PTHR38788:SF3">
    <property type="entry name" value="CLR5 DOMAIN-CONTAINING PROTEIN"/>
    <property type="match status" value="1"/>
</dbReference>
<comment type="caution">
    <text evidence="3">The sequence shown here is derived from an EMBL/GenBank/DDBJ whole genome shotgun (WGS) entry which is preliminary data.</text>
</comment>
<protein>
    <recommendedName>
        <fullName evidence="2">Clr5 domain-containing protein</fullName>
    </recommendedName>
</protein>
<dbReference type="Pfam" id="PF14420">
    <property type="entry name" value="Clr5"/>
    <property type="match status" value="1"/>
</dbReference>
<feature type="domain" description="Clr5" evidence="2">
    <location>
        <begin position="30"/>
        <end position="82"/>
    </location>
</feature>
<gene>
    <name evidence="3" type="ORF">B0H66DRAFT_550148</name>
</gene>
<evidence type="ECO:0000313" key="3">
    <source>
        <dbReference type="EMBL" id="KAK3326131.1"/>
    </source>
</evidence>
<name>A0AAE0MB53_9PEZI</name>
<accession>A0AAE0MB53</accession>
<feature type="compositionally biased region" description="Basic and acidic residues" evidence="1">
    <location>
        <begin position="96"/>
        <end position="108"/>
    </location>
</feature>
<keyword evidence="4" id="KW-1185">Reference proteome</keyword>
<evidence type="ECO:0000256" key="1">
    <source>
        <dbReference type="SAM" id="MobiDB-lite"/>
    </source>
</evidence>
<organism evidence="3 4">
    <name type="scientific">Apodospora peruviana</name>
    <dbReference type="NCBI Taxonomy" id="516989"/>
    <lineage>
        <taxon>Eukaryota</taxon>
        <taxon>Fungi</taxon>
        <taxon>Dikarya</taxon>
        <taxon>Ascomycota</taxon>
        <taxon>Pezizomycotina</taxon>
        <taxon>Sordariomycetes</taxon>
        <taxon>Sordariomycetidae</taxon>
        <taxon>Sordariales</taxon>
        <taxon>Lasiosphaeriaceae</taxon>
        <taxon>Apodospora</taxon>
    </lineage>
</organism>
<feature type="region of interest" description="Disordered" evidence="1">
    <location>
        <begin position="1"/>
        <end position="28"/>
    </location>
</feature>
<feature type="compositionally biased region" description="Polar residues" evidence="1">
    <location>
        <begin position="81"/>
        <end position="95"/>
    </location>
</feature>
<feature type="region of interest" description="Disordered" evidence="1">
    <location>
        <begin position="81"/>
        <end position="110"/>
    </location>
</feature>
<evidence type="ECO:0000313" key="4">
    <source>
        <dbReference type="Proteomes" id="UP001283341"/>
    </source>
</evidence>
<proteinExistence type="predicted"/>